<dbReference type="SUPFAM" id="SSF54909">
    <property type="entry name" value="Dimeric alpha+beta barrel"/>
    <property type="match status" value="1"/>
</dbReference>
<dbReference type="Pfam" id="PF03795">
    <property type="entry name" value="YCII"/>
    <property type="match status" value="1"/>
</dbReference>
<proteinExistence type="inferred from homology"/>
<organism evidence="3 4">
    <name type="scientific">Hankyongella ginsenosidimutans</name>
    <dbReference type="NCBI Taxonomy" id="1763828"/>
    <lineage>
        <taxon>Bacteria</taxon>
        <taxon>Pseudomonadati</taxon>
        <taxon>Pseudomonadota</taxon>
        <taxon>Alphaproteobacteria</taxon>
        <taxon>Sphingomonadales</taxon>
        <taxon>Sphingomonadaceae</taxon>
        <taxon>Hankyongella</taxon>
    </lineage>
</organism>
<evidence type="ECO:0000259" key="2">
    <source>
        <dbReference type="Pfam" id="PF03795"/>
    </source>
</evidence>
<gene>
    <name evidence="3" type="ORF">E6W36_08840</name>
</gene>
<reference evidence="4" key="1">
    <citation type="submission" date="2019-04" db="EMBL/GenBank/DDBJ databases">
        <title>Complete genome sequence of Sphingomonas sp. W1-2-3.</title>
        <authorList>
            <person name="Im W.T."/>
        </authorList>
    </citation>
    <scope>NUCLEOTIDE SEQUENCE [LARGE SCALE GENOMIC DNA]</scope>
    <source>
        <strain evidence="4">W1-2-3</strain>
    </source>
</reference>
<dbReference type="EMBL" id="CP039704">
    <property type="protein sequence ID" value="QCI79611.1"/>
    <property type="molecule type" value="Genomic_DNA"/>
</dbReference>
<dbReference type="Gene3D" id="3.30.70.1060">
    <property type="entry name" value="Dimeric alpha+beta barrel"/>
    <property type="match status" value="1"/>
</dbReference>
<dbReference type="Proteomes" id="UP000298714">
    <property type="component" value="Chromosome"/>
</dbReference>
<evidence type="ECO:0000313" key="4">
    <source>
        <dbReference type="Proteomes" id="UP000298714"/>
    </source>
</evidence>
<keyword evidence="4" id="KW-1185">Reference proteome</keyword>
<protein>
    <submittedName>
        <fullName evidence="3">YciI family protein</fullName>
    </submittedName>
</protein>
<dbReference type="RefSeq" id="WP_222872419.1">
    <property type="nucleotide sequence ID" value="NZ_CP039704.1"/>
</dbReference>
<dbReference type="PANTHER" id="PTHR33606:SF3">
    <property type="entry name" value="PROTEIN YCII"/>
    <property type="match status" value="1"/>
</dbReference>
<dbReference type="PANTHER" id="PTHR33606">
    <property type="entry name" value="PROTEIN YCII"/>
    <property type="match status" value="1"/>
</dbReference>
<accession>A0A4D7C3E8</accession>
<dbReference type="AlphaFoldDB" id="A0A4D7C3E8"/>
<dbReference type="KEGG" id="hgn:E6W36_08840"/>
<dbReference type="InterPro" id="IPR005545">
    <property type="entry name" value="YCII"/>
</dbReference>
<evidence type="ECO:0000313" key="3">
    <source>
        <dbReference type="EMBL" id="QCI79611.1"/>
    </source>
</evidence>
<comment type="similarity">
    <text evidence="1">Belongs to the YciI family.</text>
</comment>
<name>A0A4D7C3E8_9SPHN</name>
<sequence>MPTYLVIARDRPDAGDLRAQTRPRHLEYLAARTIDIILSGPILTEDERMAGSMFVISAPDRATVEAFLAGDPYARAGLFDSVSIERWRQVIPAQ</sequence>
<dbReference type="InterPro" id="IPR011008">
    <property type="entry name" value="Dimeric_a/b-barrel"/>
</dbReference>
<dbReference type="InterPro" id="IPR051807">
    <property type="entry name" value="Sec-metab_biosynth-assoc"/>
</dbReference>
<evidence type="ECO:0000256" key="1">
    <source>
        <dbReference type="ARBA" id="ARBA00007689"/>
    </source>
</evidence>
<feature type="domain" description="YCII-related" evidence="2">
    <location>
        <begin position="4"/>
        <end position="88"/>
    </location>
</feature>